<reference evidence="3 4" key="1">
    <citation type="submission" date="2020-04" db="EMBL/GenBank/DDBJ databases">
        <title>Perkinsus olseni comparative genomics.</title>
        <authorList>
            <person name="Bogema D.R."/>
        </authorList>
    </citation>
    <scope>NUCLEOTIDE SEQUENCE [LARGE SCALE GENOMIC DNA]</scope>
    <source>
        <strain evidence="3 4">ATCC PRA-207</strain>
    </source>
</reference>
<feature type="compositionally biased region" description="Low complexity" evidence="1">
    <location>
        <begin position="300"/>
        <end position="310"/>
    </location>
</feature>
<name>A0A7J6RHU3_PEROL</name>
<dbReference type="EMBL" id="JABANO010025394">
    <property type="protein sequence ID" value="KAF4720304.1"/>
    <property type="molecule type" value="Genomic_DNA"/>
</dbReference>
<proteinExistence type="predicted"/>
<dbReference type="Proteomes" id="UP000553632">
    <property type="component" value="Unassembled WGS sequence"/>
</dbReference>
<evidence type="ECO:0000313" key="3">
    <source>
        <dbReference type="EMBL" id="KAF4720304.1"/>
    </source>
</evidence>
<keyword evidence="2" id="KW-1133">Transmembrane helix</keyword>
<feature type="non-terminal residue" evidence="3">
    <location>
        <position position="345"/>
    </location>
</feature>
<evidence type="ECO:0000256" key="1">
    <source>
        <dbReference type="SAM" id="MobiDB-lite"/>
    </source>
</evidence>
<evidence type="ECO:0000256" key="2">
    <source>
        <dbReference type="SAM" id="Phobius"/>
    </source>
</evidence>
<sequence length="345" mass="39040">CLSCHGAIALWDRESLDDILFEHDTVFNGEDMYMGLLLLKKRDDSKIISCAQTLVPTYAPDTGKFLFRQRVKSWELTSHKKTFTYLFELVNPSSLCHGPSWALKPYFLQELLAIALDWMRVFLVCGLLLRDWLGLMVMIGLNALVLYSVLIVFQLVVLRIRKELRAGILTFIAFPWYRLSALLFRLGALCQNVLVYSFEREHIKIGTREDEIRDIPPCPPHMDVDWFRVWEESDAIEKLSTPEKQPLLSARREFLVGTRNPNSRPDGPRLAWLTLMAILVDGEGALLVNSARRSRIKTPRTTGSSSRRGSLAAFSPAGMSGVVAKEGYNGPSDQVPSDRGSSHQL</sequence>
<keyword evidence="4" id="KW-1185">Reference proteome</keyword>
<accession>A0A7J6RHU3</accession>
<feature type="transmembrane region" description="Helical" evidence="2">
    <location>
        <begin position="168"/>
        <end position="188"/>
    </location>
</feature>
<organism evidence="3 4">
    <name type="scientific">Perkinsus olseni</name>
    <name type="common">Perkinsus atlanticus</name>
    <dbReference type="NCBI Taxonomy" id="32597"/>
    <lineage>
        <taxon>Eukaryota</taxon>
        <taxon>Sar</taxon>
        <taxon>Alveolata</taxon>
        <taxon>Perkinsozoa</taxon>
        <taxon>Perkinsea</taxon>
        <taxon>Perkinsida</taxon>
        <taxon>Perkinsidae</taxon>
        <taxon>Perkinsus</taxon>
    </lineage>
</organism>
<comment type="caution">
    <text evidence="3">The sequence shown here is derived from an EMBL/GenBank/DDBJ whole genome shotgun (WGS) entry which is preliminary data.</text>
</comment>
<dbReference type="AlphaFoldDB" id="A0A7J6RHU3"/>
<feature type="region of interest" description="Disordered" evidence="1">
    <location>
        <begin position="295"/>
        <end position="345"/>
    </location>
</feature>
<keyword evidence="2" id="KW-0472">Membrane</keyword>
<evidence type="ECO:0000313" key="4">
    <source>
        <dbReference type="Proteomes" id="UP000553632"/>
    </source>
</evidence>
<keyword evidence="2" id="KW-0812">Transmembrane</keyword>
<feature type="transmembrane region" description="Helical" evidence="2">
    <location>
        <begin position="135"/>
        <end position="156"/>
    </location>
</feature>
<gene>
    <name evidence="3" type="ORF">FOZ63_032580</name>
</gene>
<protein>
    <submittedName>
        <fullName evidence="3">Uncharacterized protein</fullName>
    </submittedName>
</protein>